<evidence type="ECO:0000256" key="1">
    <source>
        <dbReference type="ARBA" id="ARBA00010333"/>
    </source>
</evidence>
<protein>
    <submittedName>
        <fullName evidence="6">Amino acid ABC transporter substrate-binding protein</fullName>
    </submittedName>
</protein>
<organism evidence="6 7">
    <name type="scientific">Variovorax ureilyticus</name>
    <dbReference type="NCBI Taxonomy" id="1836198"/>
    <lineage>
        <taxon>Bacteria</taxon>
        <taxon>Pseudomonadati</taxon>
        <taxon>Pseudomonadota</taxon>
        <taxon>Betaproteobacteria</taxon>
        <taxon>Burkholderiales</taxon>
        <taxon>Comamonadaceae</taxon>
        <taxon>Variovorax</taxon>
    </lineage>
</organism>
<dbReference type="InterPro" id="IPR051455">
    <property type="entry name" value="Bact_solute-bind_prot3"/>
</dbReference>
<dbReference type="PANTHER" id="PTHR30085:SF6">
    <property type="entry name" value="ABC TRANSPORTER GLUTAMINE-BINDING PROTEIN GLNH"/>
    <property type="match status" value="1"/>
</dbReference>
<evidence type="ECO:0000313" key="7">
    <source>
        <dbReference type="Proteomes" id="UP001365846"/>
    </source>
</evidence>
<dbReference type="EMBL" id="JBBKZU010000001">
    <property type="protein sequence ID" value="MEJ8810233.1"/>
    <property type="molecule type" value="Genomic_DNA"/>
</dbReference>
<keyword evidence="2" id="KW-0813">Transport</keyword>
<keyword evidence="7" id="KW-1185">Reference proteome</keyword>
<evidence type="ECO:0000256" key="2">
    <source>
        <dbReference type="ARBA" id="ARBA00022448"/>
    </source>
</evidence>
<comment type="similarity">
    <text evidence="1">Belongs to the bacterial solute-binding protein 3 family.</text>
</comment>
<feature type="signal peptide" evidence="4">
    <location>
        <begin position="1"/>
        <end position="26"/>
    </location>
</feature>
<keyword evidence="3 4" id="KW-0732">Signal</keyword>
<dbReference type="InterPro" id="IPR001638">
    <property type="entry name" value="Solute-binding_3/MltF_N"/>
</dbReference>
<dbReference type="PANTHER" id="PTHR30085">
    <property type="entry name" value="AMINO ACID ABC TRANSPORTER PERMEASE"/>
    <property type="match status" value="1"/>
</dbReference>
<name>A0ABU8V993_9BURK</name>
<dbReference type="Gene3D" id="3.40.190.10">
    <property type="entry name" value="Periplasmic binding protein-like II"/>
    <property type="match status" value="2"/>
</dbReference>
<gene>
    <name evidence="6" type="ORF">WKW77_04090</name>
</gene>
<feature type="domain" description="Solute-binding protein family 3/N-terminal" evidence="5">
    <location>
        <begin position="38"/>
        <end position="286"/>
    </location>
</feature>
<evidence type="ECO:0000313" key="6">
    <source>
        <dbReference type="EMBL" id="MEJ8810233.1"/>
    </source>
</evidence>
<dbReference type="CDD" id="cd13688">
    <property type="entry name" value="PBP2_GltI_DEBP"/>
    <property type="match status" value="1"/>
</dbReference>
<accession>A0ABU8V993</accession>
<feature type="chain" id="PRO_5045530955" evidence="4">
    <location>
        <begin position="27"/>
        <end position="301"/>
    </location>
</feature>
<evidence type="ECO:0000259" key="5">
    <source>
        <dbReference type="SMART" id="SM00062"/>
    </source>
</evidence>
<reference evidence="6 7" key="1">
    <citation type="submission" date="2024-03" db="EMBL/GenBank/DDBJ databases">
        <title>Novel species of the genus Variovorax.</title>
        <authorList>
            <person name="Liu Q."/>
            <person name="Xin Y.-H."/>
        </authorList>
    </citation>
    <scope>NUCLEOTIDE SEQUENCE [LARGE SCALE GENOMIC DNA]</scope>
    <source>
        <strain evidence="6 7">KACC 18899</strain>
    </source>
</reference>
<dbReference type="Proteomes" id="UP001365846">
    <property type="component" value="Unassembled WGS sequence"/>
</dbReference>
<comment type="caution">
    <text evidence="6">The sequence shown here is derived from an EMBL/GenBank/DDBJ whole genome shotgun (WGS) entry which is preliminary data.</text>
</comment>
<evidence type="ECO:0000256" key="3">
    <source>
        <dbReference type="ARBA" id="ARBA00022729"/>
    </source>
</evidence>
<dbReference type="Pfam" id="PF00497">
    <property type="entry name" value="SBP_bac_3"/>
    <property type="match status" value="1"/>
</dbReference>
<dbReference type="RefSeq" id="WP_340355527.1">
    <property type="nucleotide sequence ID" value="NZ_JBBKZU010000001.1"/>
</dbReference>
<proteinExistence type="inferred from homology"/>
<sequence>MRYIEPRNILLALIGATLLQAGAAFAAGTLDKLRESGKFVVGYVSDGSSLTQKDATGKVTGYAIALCTKVGEAARQELKLPSLATELVQVSMTERFSAVAQGRIDMLCGAVPTLERRAQVSFSIPVGFVGVNAVVRSDAPVRLVQVLTGQEPPRAVIWRGTNAPERRALAVVSGTVVESALVERLAQRRIAVDVVSVKDTAEGVQAVLDRRADAFFDGRPLLLDAVAKSPAKSSLVVLDQLFRRELLAFAIRRNDDDFRLAVDRALSRIYRSPELPAIYRTYLKEPDRETLEFFELMALPE</sequence>
<dbReference type="SMART" id="SM00062">
    <property type="entry name" value="PBPb"/>
    <property type="match status" value="1"/>
</dbReference>
<dbReference type="SUPFAM" id="SSF53850">
    <property type="entry name" value="Periplasmic binding protein-like II"/>
    <property type="match status" value="1"/>
</dbReference>
<evidence type="ECO:0000256" key="4">
    <source>
        <dbReference type="SAM" id="SignalP"/>
    </source>
</evidence>